<evidence type="ECO:0000256" key="1">
    <source>
        <dbReference type="ARBA" id="ARBA00022617"/>
    </source>
</evidence>
<dbReference type="Pfam" id="PF00034">
    <property type="entry name" value="Cytochrom_C"/>
    <property type="match status" value="1"/>
</dbReference>
<dbReference type="InterPro" id="IPR036909">
    <property type="entry name" value="Cyt_c-like_dom_sf"/>
</dbReference>
<evidence type="ECO:0000259" key="4">
    <source>
        <dbReference type="PROSITE" id="PS51007"/>
    </source>
</evidence>
<protein>
    <submittedName>
        <fullName evidence="5">Nitric oxide reductase subunit C</fullName>
    </submittedName>
</protein>
<proteinExistence type="predicted"/>
<name>A0A1J5Q6C0_9ZZZZ</name>
<keyword evidence="2" id="KW-0479">Metal-binding</keyword>
<feature type="domain" description="Cytochrome c" evidence="4">
    <location>
        <begin position="47"/>
        <end position="128"/>
    </location>
</feature>
<dbReference type="PROSITE" id="PS51007">
    <property type="entry name" value="CYTC"/>
    <property type="match status" value="1"/>
</dbReference>
<evidence type="ECO:0000256" key="3">
    <source>
        <dbReference type="ARBA" id="ARBA00023004"/>
    </source>
</evidence>
<dbReference type="GO" id="GO:0046872">
    <property type="term" value="F:metal ion binding"/>
    <property type="evidence" value="ECO:0007669"/>
    <property type="project" value="UniProtKB-KW"/>
</dbReference>
<keyword evidence="1" id="KW-0349">Heme</keyword>
<dbReference type="EMBL" id="MLJW01002134">
    <property type="protein sequence ID" value="OIQ75543.1"/>
    <property type="molecule type" value="Genomic_DNA"/>
</dbReference>
<gene>
    <name evidence="5" type="primary">norC_8</name>
    <name evidence="5" type="ORF">GALL_427910</name>
</gene>
<dbReference type="GO" id="GO:0020037">
    <property type="term" value="F:heme binding"/>
    <property type="evidence" value="ECO:0007669"/>
    <property type="project" value="InterPro"/>
</dbReference>
<evidence type="ECO:0000313" key="5">
    <source>
        <dbReference type="EMBL" id="OIQ75543.1"/>
    </source>
</evidence>
<dbReference type="AlphaFoldDB" id="A0A1J5Q6C0"/>
<sequence length="141" mass="16035">MQQIFTKAMARNIFLGSAAIFLVIYIALSMDTWRQIPARDHADQLTDSVKRGKYLMDSNNCIGCHTINGEGAYFAPELGNVFVRRGPEFIKAWIQAQPTGIAGRRQMPHFVFTDAQYEDLNAYLKWLSNINTNHWPPNTQG</sequence>
<dbReference type="Gene3D" id="1.10.760.10">
    <property type="entry name" value="Cytochrome c-like domain"/>
    <property type="match status" value="1"/>
</dbReference>
<dbReference type="InterPro" id="IPR009056">
    <property type="entry name" value="Cyt_c-like_dom"/>
</dbReference>
<evidence type="ECO:0000256" key="2">
    <source>
        <dbReference type="ARBA" id="ARBA00022723"/>
    </source>
</evidence>
<dbReference type="SUPFAM" id="SSF46626">
    <property type="entry name" value="Cytochrome c"/>
    <property type="match status" value="1"/>
</dbReference>
<keyword evidence="3" id="KW-0408">Iron</keyword>
<reference evidence="5" key="1">
    <citation type="submission" date="2016-10" db="EMBL/GenBank/DDBJ databases">
        <title>Sequence of Gallionella enrichment culture.</title>
        <authorList>
            <person name="Poehlein A."/>
            <person name="Muehling M."/>
            <person name="Daniel R."/>
        </authorList>
    </citation>
    <scope>NUCLEOTIDE SEQUENCE</scope>
</reference>
<dbReference type="GO" id="GO:0009055">
    <property type="term" value="F:electron transfer activity"/>
    <property type="evidence" value="ECO:0007669"/>
    <property type="project" value="InterPro"/>
</dbReference>
<comment type="caution">
    <text evidence="5">The sequence shown here is derived from an EMBL/GenBank/DDBJ whole genome shotgun (WGS) entry which is preliminary data.</text>
</comment>
<organism evidence="5">
    <name type="scientific">mine drainage metagenome</name>
    <dbReference type="NCBI Taxonomy" id="410659"/>
    <lineage>
        <taxon>unclassified sequences</taxon>
        <taxon>metagenomes</taxon>
        <taxon>ecological metagenomes</taxon>
    </lineage>
</organism>
<accession>A0A1J5Q6C0</accession>